<dbReference type="AlphaFoldDB" id="A0A6P3WXK0"/>
<evidence type="ECO:0000256" key="6">
    <source>
        <dbReference type="PROSITE-ProRule" id="PRU00333"/>
    </source>
</evidence>
<dbReference type="OrthoDB" id="261426at2759"/>
<dbReference type="InterPro" id="IPR003726">
    <property type="entry name" value="HCY_dom"/>
</dbReference>
<dbReference type="KEGG" id="dqu:106742449"/>
<feature type="domain" description="Hcy-binding" evidence="7">
    <location>
        <begin position="1"/>
        <end position="316"/>
    </location>
</feature>
<keyword evidence="2" id="KW-0808">Transferase</keyword>
<dbReference type="PROSITE" id="PS50970">
    <property type="entry name" value="HCY"/>
    <property type="match status" value="1"/>
</dbReference>
<dbReference type="PANTHER" id="PTHR46015">
    <property type="entry name" value="ZGC:172121"/>
    <property type="match status" value="1"/>
</dbReference>
<dbReference type="InterPro" id="IPR036589">
    <property type="entry name" value="HCY_dom_sf"/>
</dbReference>
<evidence type="ECO:0000256" key="3">
    <source>
        <dbReference type="ARBA" id="ARBA00022723"/>
    </source>
</evidence>
<reference evidence="9" key="1">
    <citation type="submission" date="2025-08" db="UniProtKB">
        <authorList>
            <consortium name="RefSeq"/>
        </authorList>
    </citation>
    <scope>IDENTIFICATION</scope>
</reference>
<evidence type="ECO:0000259" key="7">
    <source>
        <dbReference type="PROSITE" id="PS50970"/>
    </source>
</evidence>
<proteinExistence type="predicted"/>
<dbReference type="GeneID" id="106742449"/>
<gene>
    <name evidence="9" type="primary">LOC106742449</name>
</gene>
<dbReference type="GO" id="GO:0009086">
    <property type="term" value="P:methionine biosynthetic process"/>
    <property type="evidence" value="ECO:0007669"/>
    <property type="project" value="TreeGrafter"/>
</dbReference>
<dbReference type="GO" id="GO:0008898">
    <property type="term" value="F:S-adenosylmethionine-homocysteine S-methyltransferase activity"/>
    <property type="evidence" value="ECO:0007669"/>
    <property type="project" value="TreeGrafter"/>
</dbReference>
<dbReference type="Proteomes" id="UP000515204">
    <property type="component" value="Unplaced"/>
</dbReference>
<evidence type="ECO:0000256" key="5">
    <source>
        <dbReference type="ARBA" id="ARBA00034478"/>
    </source>
</evidence>
<dbReference type="PANTHER" id="PTHR46015:SF1">
    <property type="entry name" value="HOMOCYSTEINE S-METHYLTRANSFERASE-LIKE ISOFORM 1"/>
    <property type="match status" value="1"/>
</dbReference>
<evidence type="ECO:0000313" key="8">
    <source>
        <dbReference type="Proteomes" id="UP000515204"/>
    </source>
</evidence>
<evidence type="ECO:0000256" key="4">
    <source>
        <dbReference type="ARBA" id="ARBA00022833"/>
    </source>
</evidence>
<keyword evidence="4" id="KW-0862">Zinc</keyword>
<comment type="pathway">
    <text evidence="5">Amino-acid biosynthesis; L-methionine biosynthesis via de novo pathway.</text>
</comment>
<accession>A0A6P3WXK0</accession>
<keyword evidence="8" id="KW-1185">Reference proteome</keyword>
<dbReference type="InterPro" id="IPR051486">
    <property type="entry name" value="Hcy_S-methyltransferase"/>
</dbReference>
<comment type="caution">
    <text evidence="6">Lacks conserved residue(s) required for the propagation of feature annotation.</text>
</comment>
<dbReference type="RefSeq" id="XP_014470866.1">
    <property type="nucleotide sequence ID" value="XM_014615380.1"/>
</dbReference>
<keyword evidence="1" id="KW-0489">Methyltransferase</keyword>
<dbReference type="GO" id="GO:0046872">
    <property type="term" value="F:metal ion binding"/>
    <property type="evidence" value="ECO:0007669"/>
    <property type="project" value="UniProtKB-KW"/>
</dbReference>
<evidence type="ECO:0000256" key="2">
    <source>
        <dbReference type="ARBA" id="ARBA00022679"/>
    </source>
</evidence>
<dbReference type="SUPFAM" id="SSF82282">
    <property type="entry name" value="Homocysteine S-methyltransferase"/>
    <property type="match status" value="1"/>
</dbReference>
<sequence length="344" mass="38780">MDKFMVLDGDFKAELRRHFPEAENFGNAFTLHALKKDRWAVFKTHLAFLRAGAQIIRTNTYQVSIGAVARHLNLPPIECAEMIQRAVKLAKQAVMWYGEKTGEDTSSEQFETHRPLIAGSCGSYMVSLLDDTSDKCKVKSTDIAIQKSVSYLKLFHKQHIRELLEADVDLLAFESIPSKNEVNAIIDALKDHPKICAWITFYCPQNTNLVDGSDFAQTAVHCYNSLPEQIIAIGAECDSPTAMTQLMRNLNNSRKSKIPFMLCADKNFLPTTRNASVSSAAQQHNFVQEWWDAGVRYIGGGTDTVAEDIQHICKKVEYFCESTGELFLTGKPCSYRNKKHLFKL</sequence>
<dbReference type="GO" id="GO:0033528">
    <property type="term" value="P:S-methylmethionine cycle"/>
    <property type="evidence" value="ECO:0007669"/>
    <property type="project" value="TreeGrafter"/>
</dbReference>
<name>A0A6P3WXK0_DINQU</name>
<organism evidence="8 9">
    <name type="scientific">Dinoponera quadriceps</name>
    <name type="common">South American ant</name>
    <dbReference type="NCBI Taxonomy" id="609295"/>
    <lineage>
        <taxon>Eukaryota</taxon>
        <taxon>Metazoa</taxon>
        <taxon>Ecdysozoa</taxon>
        <taxon>Arthropoda</taxon>
        <taxon>Hexapoda</taxon>
        <taxon>Insecta</taxon>
        <taxon>Pterygota</taxon>
        <taxon>Neoptera</taxon>
        <taxon>Endopterygota</taxon>
        <taxon>Hymenoptera</taxon>
        <taxon>Apocrita</taxon>
        <taxon>Aculeata</taxon>
        <taxon>Formicoidea</taxon>
        <taxon>Formicidae</taxon>
        <taxon>Ponerinae</taxon>
        <taxon>Ponerini</taxon>
        <taxon>Dinoponera</taxon>
    </lineage>
</organism>
<dbReference type="Gene3D" id="3.20.20.330">
    <property type="entry name" value="Homocysteine-binding-like domain"/>
    <property type="match status" value="1"/>
</dbReference>
<evidence type="ECO:0000256" key="1">
    <source>
        <dbReference type="ARBA" id="ARBA00022603"/>
    </source>
</evidence>
<dbReference type="GO" id="GO:0032259">
    <property type="term" value="P:methylation"/>
    <property type="evidence" value="ECO:0007669"/>
    <property type="project" value="UniProtKB-KW"/>
</dbReference>
<dbReference type="Pfam" id="PF02574">
    <property type="entry name" value="S-methyl_trans"/>
    <property type="match status" value="1"/>
</dbReference>
<evidence type="ECO:0000313" key="9">
    <source>
        <dbReference type="RefSeq" id="XP_014470866.1"/>
    </source>
</evidence>
<protein>
    <submittedName>
        <fullName evidence="9">Homocysteine S-methyltransferase 1-like</fullName>
    </submittedName>
</protein>
<keyword evidence="3" id="KW-0479">Metal-binding</keyword>